<dbReference type="PANTHER" id="PTHR45871:SF1">
    <property type="entry name" value="PHOSPHATIDYLINOSITOL N-ACETYLGLUCOSAMINYLTRANSFERASE SUBUNIT A"/>
    <property type="match status" value="1"/>
</dbReference>
<dbReference type="PANTHER" id="PTHR45871">
    <property type="entry name" value="N-ACETYLGLUCOSAMINYL-PHOSPHATIDYLINOSITOL BIOSYNTHETIC PROTEIN"/>
    <property type="match status" value="1"/>
</dbReference>
<feature type="non-terminal residue" evidence="1">
    <location>
        <position position="1"/>
    </location>
</feature>
<dbReference type="AlphaFoldDB" id="A0A7J7LAI4"/>
<dbReference type="SUPFAM" id="SSF53756">
    <property type="entry name" value="UDP-Glycosyltransferase/glycogen phosphorylase"/>
    <property type="match status" value="1"/>
</dbReference>
<comment type="caution">
    <text evidence="1">The sequence shown here is derived from an EMBL/GenBank/DDBJ whole genome shotgun (WGS) entry which is preliminary data.</text>
</comment>
<protein>
    <submittedName>
        <fullName evidence="1">Uncharacterized protein</fullName>
    </submittedName>
</protein>
<evidence type="ECO:0000313" key="1">
    <source>
        <dbReference type="EMBL" id="KAF6139645.1"/>
    </source>
</evidence>
<evidence type="ECO:0000313" key="2">
    <source>
        <dbReference type="Proteomes" id="UP000541444"/>
    </source>
</evidence>
<dbReference type="Gene3D" id="3.40.50.2000">
    <property type="entry name" value="Glycogen Phosphorylase B"/>
    <property type="match status" value="1"/>
</dbReference>
<name>A0A7J7LAI4_9MAGN</name>
<dbReference type="Proteomes" id="UP000541444">
    <property type="component" value="Unassembled WGS sequence"/>
</dbReference>
<proteinExistence type="predicted"/>
<dbReference type="OrthoDB" id="734129at2759"/>
<gene>
    <name evidence="1" type="ORF">GIB67_033649</name>
</gene>
<dbReference type="GO" id="GO:0006506">
    <property type="term" value="P:GPI anchor biosynthetic process"/>
    <property type="evidence" value="ECO:0007669"/>
    <property type="project" value="TreeGrafter"/>
</dbReference>
<sequence length="395" mass="43067">CNCGSCKGLSVSKVNVIVEVVKGLSVCKVNVIVKGLSVCKANVIVEVVKGLSVCKVNVIVEVVKGSSVYKANVIVKGWSVCKVGVVGLYLLVQLLEIFMCCRVFLRSNESHLLGMLRQIALDVGALLHLIESPLVIKVRVDRSSGRKNDHSFYDFVDVASIHMNKILLFTSTYVNQVISVWLTGKKNTMLQTVLPPEKVSLWSEEMDQKNALCIAILEAASCGLLIISTRVGGVPEVLPGDMVVLAEPIFRYGKSNSKGYLHSFQDRPRSDSLPLNVIVEVVKGFSVCKVNVIMDVVKGLSVCKVNAIVKGSSVCIVRVVGLCLLVQVLEIVMCCRVFLRFDEDARGNDVDLSTFRGKALLIVSVSSQWFFSLSEMDQKSASGRDKGKAFSSRSS</sequence>
<accession>A0A7J7LAI4</accession>
<reference evidence="1 2" key="1">
    <citation type="journal article" date="2020" name="IScience">
        <title>Genome Sequencing of the Endangered Kingdonia uniflora (Circaeasteraceae, Ranunculales) Reveals Potential Mechanisms of Evolutionary Specialization.</title>
        <authorList>
            <person name="Sun Y."/>
            <person name="Deng T."/>
            <person name="Zhang A."/>
            <person name="Moore M.J."/>
            <person name="Landis J.B."/>
            <person name="Lin N."/>
            <person name="Zhang H."/>
            <person name="Zhang X."/>
            <person name="Huang J."/>
            <person name="Zhang X."/>
            <person name="Sun H."/>
            <person name="Wang H."/>
        </authorList>
    </citation>
    <scope>NUCLEOTIDE SEQUENCE [LARGE SCALE GENOMIC DNA]</scope>
    <source>
        <strain evidence="1">TB1705</strain>
        <tissue evidence="1">Leaf</tissue>
    </source>
</reference>
<organism evidence="1 2">
    <name type="scientific">Kingdonia uniflora</name>
    <dbReference type="NCBI Taxonomy" id="39325"/>
    <lineage>
        <taxon>Eukaryota</taxon>
        <taxon>Viridiplantae</taxon>
        <taxon>Streptophyta</taxon>
        <taxon>Embryophyta</taxon>
        <taxon>Tracheophyta</taxon>
        <taxon>Spermatophyta</taxon>
        <taxon>Magnoliopsida</taxon>
        <taxon>Ranunculales</taxon>
        <taxon>Circaeasteraceae</taxon>
        <taxon>Kingdonia</taxon>
    </lineage>
</organism>
<dbReference type="GO" id="GO:0017176">
    <property type="term" value="F:phosphatidylinositol N-acetylglucosaminyltransferase activity"/>
    <property type="evidence" value="ECO:0007669"/>
    <property type="project" value="TreeGrafter"/>
</dbReference>
<keyword evidence="2" id="KW-1185">Reference proteome</keyword>
<dbReference type="EMBL" id="JACGCM010002460">
    <property type="protein sequence ID" value="KAF6139645.1"/>
    <property type="molecule type" value="Genomic_DNA"/>
</dbReference>
<dbReference type="GO" id="GO:0000506">
    <property type="term" value="C:glycosylphosphatidylinositol-N-acetylglucosaminyltransferase (GPI-GnT) complex"/>
    <property type="evidence" value="ECO:0007669"/>
    <property type="project" value="TreeGrafter"/>
</dbReference>